<dbReference type="AlphaFoldDB" id="A9PDP2"/>
<reference evidence="2 3" key="1">
    <citation type="journal article" date="2006" name="Science">
        <title>The genome of black cottonwood, Populus trichocarpa (Torr. &amp; Gray).</title>
        <authorList>
            <person name="Tuskan G.A."/>
            <person name="Difazio S."/>
            <person name="Jansson S."/>
            <person name="Bohlmann J."/>
            <person name="Grigoriev I."/>
            <person name="Hellsten U."/>
            <person name="Putnam N."/>
            <person name="Ralph S."/>
            <person name="Rombauts S."/>
            <person name="Salamov A."/>
            <person name="Schein J."/>
            <person name="Sterck L."/>
            <person name="Aerts A."/>
            <person name="Bhalerao R.R."/>
            <person name="Bhalerao R.P."/>
            <person name="Blaudez D."/>
            <person name="Boerjan W."/>
            <person name="Brun A."/>
            <person name="Brunner A."/>
            <person name="Busov V."/>
            <person name="Campbell M."/>
            <person name="Carlson J."/>
            <person name="Chalot M."/>
            <person name="Chapman J."/>
            <person name="Chen G.L."/>
            <person name="Cooper D."/>
            <person name="Coutinho P.M."/>
            <person name="Couturier J."/>
            <person name="Covert S."/>
            <person name="Cronk Q."/>
            <person name="Cunningham R."/>
            <person name="Davis J."/>
            <person name="Degroeve S."/>
            <person name="Dejardin A."/>
            <person name="Depamphilis C."/>
            <person name="Detter J."/>
            <person name="Dirks B."/>
            <person name="Dubchak I."/>
            <person name="Duplessis S."/>
            <person name="Ehlting J."/>
            <person name="Ellis B."/>
            <person name="Gendler K."/>
            <person name="Goodstein D."/>
            <person name="Gribskov M."/>
            <person name="Grimwood J."/>
            <person name="Groover A."/>
            <person name="Gunter L."/>
            <person name="Hamberger B."/>
            <person name="Heinze B."/>
            <person name="Helariutta Y."/>
            <person name="Henrissat B."/>
            <person name="Holligan D."/>
            <person name="Holt R."/>
            <person name="Huang W."/>
            <person name="Islam-Faridi N."/>
            <person name="Jones S."/>
            <person name="Jones-Rhoades M."/>
            <person name="Jorgensen R."/>
            <person name="Joshi C."/>
            <person name="Kangasjarvi J."/>
            <person name="Karlsson J."/>
            <person name="Kelleher C."/>
            <person name="Kirkpatrick R."/>
            <person name="Kirst M."/>
            <person name="Kohler A."/>
            <person name="Kalluri U."/>
            <person name="Larimer F."/>
            <person name="Leebens-Mack J."/>
            <person name="Leple J.C."/>
            <person name="Locascio P."/>
            <person name="Lou Y."/>
            <person name="Lucas S."/>
            <person name="Martin F."/>
            <person name="Montanini B."/>
            <person name="Napoli C."/>
            <person name="Nelson D.R."/>
            <person name="Nelson C."/>
            <person name="Nieminen K."/>
            <person name="Nilsson O."/>
            <person name="Pereda V."/>
            <person name="Peter G."/>
            <person name="Philippe R."/>
            <person name="Pilate G."/>
            <person name="Poliakov A."/>
            <person name="Razumovskaya J."/>
            <person name="Richardson P."/>
            <person name="Rinaldi C."/>
            <person name="Ritland K."/>
            <person name="Rouze P."/>
            <person name="Ryaboy D."/>
            <person name="Schmutz J."/>
            <person name="Schrader J."/>
            <person name="Segerman B."/>
            <person name="Shin H."/>
            <person name="Siddiqui A."/>
            <person name="Sterky F."/>
            <person name="Terry A."/>
            <person name="Tsai C.J."/>
            <person name="Uberbacher E."/>
            <person name="Unneberg P."/>
            <person name="Vahala J."/>
            <person name="Wall K."/>
            <person name="Wessler S."/>
            <person name="Yang G."/>
            <person name="Yin T."/>
            <person name="Douglas C."/>
            <person name="Marra M."/>
            <person name="Sandberg G."/>
            <person name="Van de Peer Y."/>
            <person name="Rokhsar D."/>
        </authorList>
    </citation>
    <scope>NUCLEOTIDE SEQUENCE [LARGE SCALE GENOMIC DNA]</scope>
    <source>
        <strain evidence="3">cv. Nisqually</strain>
        <strain evidence="2">Nisqually-1</strain>
    </source>
</reference>
<gene>
    <name evidence="2" type="ORF">POPTR_002G026200</name>
</gene>
<evidence type="ECO:0000313" key="1">
    <source>
        <dbReference type="EMBL" id="ABK94495.1"/>
    </source>
</evidence>
<evidence type="ECO:0000313" key="2">
    <source>
        <dbReference type="EMBL" id="PNT47449.1"/>
    </source>
</evidence>
<keyword evidence="3" id="KW-1185">Reference proteome</keyword>
<dbReference type="InParanoid" id="A9PDP2"/>
<organism evidence="1">
    <name type="scientific">Populus trichocarpa</name>
    <name type="common">Western balsam poplar</name>
    <name type="synonym">Populus balsamifera subsp. trichocarpa</name>
    <dbReference type="NCBI Taxonomy" id="3694"/>
    <lineage>
        <taxon>Eukaryota</taxon>
        <taxon>Viridiplantae</taxon>
        <taxon>Streptophyta</taxon>
        <taxon>Embryophyta</taxon>
        <taxon>Tracheophyta</taxon>
        <taxon>Spermatophyta</taxon>
        <taxon>Magnoliopsida</taxon>
        <taxon>eudicotyledons</taxon>
        <taxon>Gunneridae</taxon>
        <taxon>Pentapetalae</taxon>
        <taxon>rosids</taxon>
        <taxon>fabids</taxon>
        <taxon>Malpighiales</taxon>
        <taxon>Salicaceae</taxon>
        <taxon>Saliceae</taxon>
        <taxon>Populus</taxon>
    </lineage>
</organism>
<dbReference type="EMBL" id="EF146419">
    <property type="protein sequence ID" value="ABK94495.1"/>
    <property type="molecule type" value="mRNA"/>
</dbReference>
<dbReference type="Proteomes" id="UP000006729">
    <property type="component" value="Chromosome 2"/>
</dbReference>
<proteinExistence type="evidence at transcript level"/>
<accession>A9PDP2</accession>
<dbReference type="EMBL" id="CM009291">
    <property type="protein sequence ID" value="PNT47449.1"/>
    <property type="molecule type" value="Genomic_DNA"/>
</dbReference>
<sequence length="115" mass="13193">MRGNRGRLQWQRAGLRSLWFLTKRERAETVSERVRFGRRKGRTQGDGVRVAALVFGFKGRGAGRLCLGKWREDGALLLLQEGERRLEKLGDRNPNWECGNGFWLSVFGKGRGYVL</sequence>
<protein>
    <submittedName>
        <fullName evidence="1">Uncharacterized protein</fullName>
    </submittedName>
</protein>
<reference evidence="1" key="2">
    <citation type="journal article" date="2008" name="BMC Genomics">
        <title>Analysis of 4,664 high-quality sequence-finished poplar full-length cDNA clones and their utility for the discovery of genes responding to insect feeding.</title>
        <authorList>
            <person name="Ralph S.G."/>
            <person name="Chun H.J."/>
            <person name="Cooper D."/>
            <person name="Kirkpatrick R."/>
            <person name="Kolosova N."/>
            <person name="Gunter L."/>
            <person name="Tuskan G.A."/>
            <person name="Douglas C.J."/>
            <person name="Holt R.A."/>
            <person name="Jones S.J."/>
            <person name="Marra M.A."/>
            <person name="Bohlmann J."/>
        </authorList>
    </citation>
    <scope>NUCLEOTIDE SEQUENCE</scope>
    <source>
        <tissue evidence="1">Phloem and cambium</tissue>
    </source>
</reference>
<reference evidence="2" key="3">
    <citation type="submission" date="2017-07" db="EMBL/GenBank/DDBJ databases">
        <title>WGS assembly of Populus trichocarpa.</title>
        <authorList>
            <person name="Tuskan G."/>
            <person name="Difazio S."/>
            <person name="Jansson S."/>
            <person name="Bohlmann J."/>
            <person name="Grigoriev I."/>
            <person name="Hellsten U."/>
            <person name="Putnam N."/>
            <person name="Ralph S."/>
            <person name="Rombauts S."/>
            <person name="Salamov A."/>
            <person name="Schein J."/>
            <person name="Sterck L."/>
            <person name="Aerts A."/>
            <person name="Bhalerao R."/>
            <person name="Bhalerao R."/>
            <person name="Blaudez D."/>
            <person name="Boerjan W."/>
            <person name="Brun A."/>
            <person name="Brunner A."/>
            <person name="Busov V."/>
            <person name="Campbell M."/>
            <person name="Carlson J."/>
            <person name="Chalot M."/>
            <person name="Chapman J."/>
            <person name="Chen G."/>
            <person name="Cooper D."/>
            <person name="Coutinho P."/>
            <person name="Couturier J."/>
            <person name="Covert S."/>
            <person name="Cronk Q."/>
            <person name="Cunningham R."/>
            <person name="Davis J."/>
            <person name="Degroeve S."/>
            <person name="Dejardin A."/>
            <person name="Depamphilis C."/>
            <person name="Detter J."/>
            <person name="Dirks B."/>
            <person name="Dubchak I."/>
            <person name="Duplessis S."/>
            <person name="Ehlting J."/>
            <person name="Ellis B."/>
            <person name="Gendler K."/>
            <person name="Goodstein D."/>
            <person name="Gribskov M."/>
            <person name="Grimwood J."/>
            <person name="Groover A."/>
            <person name="Gunter L."/>
            <person name="Hamberger B."/>
            <person name="Heinze B."/>
            <person name="Helariutta Y."/>
            <person name="Henrissat B."/>
            <person name="Holligan D."/>
            <person name="Holt R."/>
            <person name="Huang W."/>
            <person name="Islam-Faridi N."/>
            <person name="Jones S."/>
            <person name="Jones-Rhoades M."/>
            <person name="Jorgensen R."/>
            <person name="Joshi C."/>
            <person name="Kangasjarvi J."/>
            <person name="Karlsson J."/>
            <person name="Kelleher C."/>
            <person name="Kirkpatrick R."/>
            <person name="Kirst M."/>
            <person name="Kohler A."/>
            <person name="Kalluri U."/>
            <person name="Larimer F."/>
            <person name="Leebens-Mack J."/>
            <person name="Leple J."/>
            <person name="Locascio P."/>
            <person name="Lou Y."/>
            <person name="Lucas S."/>
            <person name="Martin F."/>
            <person name="Montanini B."/>
            <person name="Napoli C."/>
            <person name="Nelson D."/>
            <person name="Nelson C."/>
            <person name="Nieminen K."/>
            <person name="Nilsson O."/>
            <person name="Pereda V."/>
            <person name="Peter G."/>
            <person name="Philippe R."/>
            <person name="Pilate G."/>
            <person name="Poliakov A."/>
            <person name="Razumovskaya J."/>
            <person name="Richardson P."/>
            <person name="Rinaldi C."/>
            <person name="Ritland K."/>
            <person name="Rouze P."/>
            <person name="Ryaboy D."/>
            <person name="Schmutz J."/>
            <person name="Schrader J."/>
            <person name="Segerman B."/>
            <person name="Shin H."/>
            <person name="Siddiqui A."/>
            <person name="Sterky F."/>
            <person name="Terry A."/>
            <person name="Tsai C."/>
            <person name="Uberbacher E."/>
            <person name="Unneberg P."/>
            <person name="Vahala J."/>
            <person name="Wall K."/>
            <person name="Wessler S."/>
            <person name="Yang G."/>
            <person name="Yin T."/>
            <person name="Douglas C."/>
            <person name="Marra M."/>
            <person name="Sandberg G."/>
            <person name="Van De Peer Y."/>
            <person name="Rokhsar D."/>
        </authorList>
    </citation>
    <scope>NUCLEOTIDE SEQUENCE</scope>
    <source>
        <strain evidence="2">Nisqually-1</strain>
    </source>
</reference>
<name>A9PDP2_POPTR</name>
<evidence type="ECO:0000313" key="3">
    <source>
        <dbReference type="Proteomes" id="UP000006729"/>
    </source>
</evidence>